<organism evidence="1 2">
    <name type="scientific">Rotaria magnacalcarata</name>
    <dbReference type="NCBI Taxonomy" id="392030"/>
    <lineage>
        <taxon>Eukaryota</taxon>
        <taxon>Metazoa</taxon>
        <taxon>Spiralia</taxon>
        <taxon>Gnathifera</taxon>
        <taxon>Rotifera</taxon>
        <taxon>Eurotatoria</taxon>
        <taxon>Bdelloidea</taxon>
        <taxon>Philodinida</taxon>
        <taxon>Philodinidae</taxon>
        <taxon>Rotaria</taxon>
    </lineage>
</organism>
<accession>A0A8S2Z4F9</accession>
<gene>
    <name evidence="1" type="ORF">SMN809_LOCUS39045</name>
</gene>
<dbReference type="EMBL" id="CAJOBI010103800">
    <property type="protein sequence ID" value="CAF4600153.1"/>
    <property type="molecule type" value="Genomic_DNA"/>
</dbReference>
<evidence type="ECO:0000313" key="2">
    <source>
        <dbReference type="Proteomes" id="UP000676336"/>
    </source>
</evidence>
<reference evidence="1" key="1">
    <citation type="submission" date="2021-02" db="EMBL/GenBank/DDBJ databases">
        <authorList>
            <person name="Nowell W R."/>
        </authorList>
    </citation>
    <scope>NUCLEOTIDE SEQUENCE</scope>
</reference>
<proteinExistence type="predicted"/>
<sequence>MIISRQFHERQKPKLTTMDLLLTHDPSTMSFDDWTSITNIQNVYEDYCIES</sequence>
<feature type="non-terminal residue" evidence="1">
    <location>
        <position position="1"/>
    </location>
</feature>
<dbReference type="AlphaFoldDB" id="A0A8S2Z4F9"/>
<name>A0A8S2Z4F9_9BILA</name>
<dbReference type="Proteomes" id="UP000676336">
    <property type="component" value="Unassembled WGS sequence"/>
</dbReference>
<comment type="caution">
    <text evidence="1">The sequence shown here is derived from an EMBL/GenBank/DDBJ whole genome shotgun (WGS) entry which is preliminary data.</text>
</comment>
<evidence type="ECO:0000313" key="1">
    <source>
        <dbReference type="EMBL" id="CAF4600153.1"/>
    </source>
</evidence>
<protein>
    <submittedName>
        <fullName evidence="1">Uncharacterized protein</fullName>
    </submittedName>
</protein>